<dbReference type="InterPro" id="IPR025202">
    <property type="entry name" value="PLD-like_dom"/>
</dbReference>
<dbReference type="GO" id="GO:0032049">
    <property type="term" value="P:cardiolipin biosynthetic process"/>
    <property type="evidence" value="ECO:0007669"/>
    <property type="project" value="InterPro"/>
</dbReference>
<dbReference type="Gene3D" id="3.30.870.10">
    <property type="entry name" value="Endonuclease Chain A"/>
    <property type="match status" value="2"/>
</dbReference>
<dbReference type="PROSITE" id="PS50035">
    <property type="entry name" value="PLD"/>
    <property type="match status" value="2"/>
</dbReference>
<keyword evidence="4" id="KW-1185">Reference proteome</keyword>
<evidence type="ECO:0000313" key="3">
    <source>
        <dbReference type="EMBL" id="QJC55274.1"/>
    </source>
</evidence>
<dbReference type="AlphaFoldDB" id="A0A6H2H6Q0"/>
<keyword evidence="1" id="KW-0444">Lipid biosynthesis</keyword>
<keyword evidence="1" id="KW-1208">Phospholipid metabolism</keyword>
<dbReference type="KEGG" id="pvac:HC248_00552"/>
<feature type="domain" description="PLD phosphodiesterase" evidence="2">
    <location>
        <begin position="114"/>
        <end position="141"/>
    </location>
</feature>
<feature type="active site" evidence="1">
    <location>
        <position position="119"/>
    </location>
</feature>
<dbReference type="GO" id="GO:0008808">
    <property type="term" value="F:cardiolipin synthase activity"/>
    <property type="evidence" value="ECO:0007669"/>
    <property type="project" value="InterPro"/>
</dbReference>
<comment type="subcellular location">
    <subcellularLocation>
        <location evidence="1">Cell membrane</location>
        <topology evidence="1">Peripheral membrane protein</topology>
    </subcellularLocation>
</comment>
<keyword evidence="1" id="KW-0443">Lipid metabolism</keyword>
<comment type="similarity">
    <text evidence="1">Belongs to the phospholipase D family. Cardiolipin synthase subfamily. ClsB sub-subfamily.</text>
</comment>
<comment type="catalytic activity">
    <reaction evidence="1">
        <text>2 a 1,2-diacyl-sn-glycero-3-phospho-(1'-sn-glycerol) = a cardiolipin + glycerol</text>
        <dbReference type="Rhea" id="RHEA:31451"/>
        <dbReference type="ChEBI" id="CHEBI:17754"/>
        <dbReference type="ChEBI" id="CHEBI:62237"/>
        <dbReference type="ChEBI" id="CHEBI:64716"/>
    </reaction>
</comment>
<reference evidence="3 4" key="1">
    <citation type="submission" date="2020-04" db="EMBL/GenBank/DDBJ databases">
        <title>Complete genome of a Psychrophilic, Marine, Gas Vacuolate Bacterium Polaromonas vacuolata KCTC 22033T.</title>
        <authorList>
            <person name="Hwang K."/>
            <person name="Kim K.M."/>
        </authorList>
    </citation>
    <scope>NUCLEOTIDE SEQUENCE [LARGE SCALE GENOMIC DNA]</scope>
    <source>
        <strain evidence="3 4">KCTC 22033</strain>
    </source>
</reference>
<dbReference type="CDD" id="cd09159">
    <property type="entry name" value="PLDc_ybhO_like_2"/>
    <property type="match status" value="1"/>
</dbReference>
<dbReference type="CDD" id="cd09110">
    <property type="entry name" value="PLDc_CLS_1"/>
    <property type="match status" value="1"/>
</dbReference>
<feature type="active site" evidence="1">
    <location>
        <position position="335"/>
    </location>
</feature>
<dbReference type="SUPFAM" id="SSF56024">
    <property type="entry name" value="Phospholipase D/nuclease"/>
    <property type="match status" value="2"/>
</dbReference>
<dbReference type="InterPro" id="IPR001736">
    <property type="entry name" value="PLipase_D/transphosphatidylase"/>
</dbReference>
<feature type="domain" description="PLD phosphodiesterase" evidence="2">
    <location>
        <begin position="323"/>
        <end position="350"/>
    </location>
</feature>
<feature type="active site" evidence="1">
    <location>
        <position position="126"/>
    </location>
</feature>
<keyword evidence="1" id="KW-1003">Cell membrane</keyword>
<evidence type="ECO:0000256" key="1">
    <source>
        <dbReference type="HAMAP-Rule" id="MF_01917"/>
    </source>
</evidence>
<feature type="active site" evidence="1">
    <location>
        <position position="328"/>
    </location>
</feature>
<dbReference type="PANTHER" id="PTHR21248">
    <property type="entry name" value="CARDIOLIPIN SYNTHASE"/>
    <property type="match status" value="1"/>
</dbReference>
<proteinExistence type="inferred from homology"/>
<dbReference type="InterPro" id="IPR030872">
    <property type="entry name" value="Cardiolipin_synth_ClsB"/>
</dbReference>
<name>A0A6H2H6Q0_9BURK</name>
<comment type="function">
    <text evidence="1">Catalyzes the phosphatidyl group transfer from one phosphatidylglycerol molecule to another to form cardiolipin (CL) (diphosphatidylglycerol) and glycerol.</text>
</comment>
<evidence type="ECO:0000259" key="2">
    <source>
        <dbReference type="PROSITE" id="PS50035"/>
    </source>
</evidence>
<evidence type="ECO:0000313" key="4">
    <source>
        <dbReference type="Proteomes" id="UP000502041"/>
    </source>
</evidence>
<dbReference type="RefSeq" id="WP_168921164.1">
    <property type="nucleotide sequence ID" value="NZ_CP051461.1"/>
</dbReference>
<dbReference type="EMBL" id="CP051461">
    <property type="protein sequence ID" value="QJC55274.1"/>
    <property type="molecule type" value="Genomic_DNA"/>
</dbReference>
<dbReference type="PANTHER" id="PTHR21248:SF22">
    <property type="entry name" value="PHOSPHOLIPASE D"/>
    <property type="match status" value="1"/>
</dbReference>
<sequence>MSLAPSLSSPPELELLQGGEEFFPALIAAIDGAAQWVQFETYIFDLHGAGALVAESLIRAASRGVTVQVLVDGIGTEPISQVWQKKFSASGIAWCVYSPLAAGLGGFGILVPDRWRRLHRKLCVVDQRLLFCGGINVLDDFYDPNYGELAHARFDFALAATGPLVADAVDAMALLWWRVQAGYSARQRHLSAAWERVKAAGYGGRVDASALSPAKPSRAGQRRLVPRPGTKAVLVLRDNLRNRGSIEKAYLRAINNSRQEILIANAYFLPGGRLRRALVRAAKRGVKVTLLLQGRYEYFMQYHAARPVYDKLLSVGIELYEYEKSFLHAKVAVIDSHWATVGSSNLDPLSLLLAREANVVVEDVAFATDLRTRLLAAIASQGRRIDAVTYSQRPLGQRLLGRIAYALMRLAIFVTGQRY</sequence>
<dbReference type="NCBIfam" id="NF008427">
    <property type="entry name" value="PRK11263.1"/>
    <property type="match status" value="1"/>
</dbReference>
<feature type="active site" evidence="1">
    <location>
        <position position="121"/>
    </location>
</feature>
<dbReference type="Proteomes" id="UP000502041">
    <property type="component" value="Chromosome"/>
</dbReference>
<accession>A0A6H2H6Q0</accession>
<gene>
    <name evidence="1 3" type="primary">clsB</name>
    <name evidence="3" type="ORF">HC248_00552</name>
</gene>
<organism evidence="3 4">
    <name type="scientific">Polaromonas vacuolata</name>
    <dbReference type="NCBI Taxonomy" id="37448"/>
    <lineage>
        <taxon>Bacteria</taxon>
        <taxon>Pseudomonadati</taxon>
        <taxon>Pseudomonadota</taxon>
        <taxon>Betaproteobacteria</taxon>
        <taxon>Burkholderiales</taxon>
        <taxon>Comamonadaceae</taxon>
        <taxon>Polaromonas</taxon>
    </lineage>
</organism>
<keyword evidence="1 3" id="KW-0808">Transferase</keyword>
<protein>
    <recommendedName>
        <fullName evidence="1">Cardiolipin synthase B</fullName>
        <shortName evidence="1">CL synthase</shortName>
        <ecNumber evidence="1">2.7.8.-</ecNumber>
    </recommendedName>
</protein>
<keyword evidence="1" id="KW-0472">Membrane</keyword>
<dbReference type="SMART" id="SM00155">
    <property type="entry name" value="PLDc"/>
    <property type="match status" value="2"/>
</dbReference>
<feature type="active site" evidence="1">
    <location>
        <position position="330"/>
    </location>
</feature>
<dbReference type="GO" id="GO:0005886">
    <property type="term" value="C:plasma membrane"/>
    <property type="evidence" value="ECO:0007669"/>
    <property type="project" value="UniProtKB-SubCell"/>
</dbReference>
<dbReference type="HAMAP" id="MF_01917">
    <property type="entry name" value="Cardiolipin_synth_ClsB"/>
    <property type="match status" value="1"/>
</dbReference>
<dbReference type="EC" id="2.7.8.-" evidence="1"/>
<keyword evidence="1" id="KW-0594">Phospholipid biosynthesis</keyword>
<dbReference type="Pfam" id="PF13091">
    <property type="entry name" value="PLDc_2"/>
    <property type="match status" value="2"/>
</dbReference>